<dbReference type="GO" id="GO:0008360">
    <property type="term" value="P:regulation of cell shape"/>
    <property type="evidence" value="ECO:0007669"/>
    <property type="project" value="UniProtKB-KW"/>
</dbReference>
<dbReference type="InterPro" id="IPR013221">
    <property type="entry name" value="Mur_ligase_cen"/>
</dbReference>
<organism evidence="4 5">
    <name type="scientific">Propioniferax innocua</name>
    <dbReference type="NCBI Taxonomy" id="1753"/>
    <lineage>
        <taxon>Bacteria</taxon>
        <taxon>Bacillati</taxon>
        <taxon>Actinomycetota</taxon>
        <taxon>Actinomycetes</taxon>
        <taxon>Propionibacteriales</taxon>
        <taxon>Propionibacteriaceae</taxon>
        <taxon>Propioniferax</taxon>
    </lineage>
</organism>
<evidence type="ECO:0000256" key="1">
    <source>
        <dbReference type="HAMAP-Rule" id="MF_02214"/>
    </source>
</evidence>
<dbReference type="HAMAP" id="MF_02214">
    <property type="entry name" value="Lipid_II_synth_MurT"/>
    <property type="match status" value="1"/>
</dbReference>
<protein>
    <recommendedName>
        <fullName evidence="1">Lipid II isoglutaminyl synthase (glutamine-hydrolyzing) subunit MurT</fullName>
        <ecNumber evidence="1">6.3.5.13</ecNumber>
    </recommendedName>
</protein>
<dbReference type="GO" id="GO:0016881">
    <property type="term" value="F:acid-amino acid ligase activity"/>
    <property type="evidence" value="ECO:0007669"/>
    <property type="project" value="InterPro"/>
</dbReference>
<feature type="domain" description="Lipid II isoglutaminyl synthase (glutamine-hydrolyzing) subunit MurT C-terminal" evidence="3">
    <location>
        <begin position="334"/>
        <end position="428"/>
    </location>
</feature>
<dbReference type="EC" id="6.3.5.13" evidence="1"/>
<comment type="caution">
    <text evidence="4">The sequence shown here is derived from an EMBL/GenBank/DDBJ whole genome shotgun (WGS) entry which is preliminary data.</text>
</comment>
<keyword evidence="1" id="KW-0961">Cell wall biogenesis/degradation</keyword>
<proteinExistence type="inferred from homology"/>
<comment type="similarity">
    <text evidence="1">Belongs to the MurCDEF family. MurT subfamily.</text>
</comment>
<dbReference type="GO" id="GO:0005524">
    <property type="term" value="F:ATP binding"/>
    <property type="evidence" value="ECO:0007669"/>
    <property type="project" value="UniProtKB-UniRule"/>
</dbReference>
<dbReference type="AlphaFoldDB" id="A0A542ZRL3"/>
<dbReference type="PANTHER" id="PTHR23135">
    <property type="entry name" value="MUR LIGASE FAMILY MEMBER"/>
    <property type="match status" value="1"/>
</dbReference>
<keyword evidence="1" id="KW-0573">Peptidoglycan synthesis</keyword>
<keyword evidence="1" id="KW-0547">Nucleotide-binding</keyword>
<dbReference type="EMBL" id="VFOR01000001">
    <property type="protein sequence ID" value="TQL62995.1"/>
    <property type="molecule type" value="Genomic_DNA"/>
</dbReference>
<evidence type="ECO:0000259" key="2">
    <source>
        <dbReference type="Pfam" id="PF08245"/>
    </source>
</evidence>
<reference evidence="4 5" key="1">
    <citation type="submission" date="2019-06" db="EMBL/GenBank/DDBJ databases">
        <title>Sequencing the genomes of 1000 actinobacteria strains.</title>
        <authorList>
            <person name="Klenk H.-P."/>
        </authorList>
    </citation>
    <scope>NUCLEOTIDE SEQUENCE [LARGE SCALE GENOMIC DNA]</scope>
    <source>
        <strain evidence="4 5">DSM 8251</strain>
    </source>
</reference>
<dbReference type="Pfam" id="PF08245">
    <property type="entry name" value="Mur_ligase_M"/>
    <property type="match status" value="1"/>
</dbReference>
<evidence type="ECO:0000259" key="3">
    <source>
        <dbReference type="Pfam" id="PF08353"/>
    </source>
</evidence>
<dbReference type="PANTHER" id="PTHR23135:SF7">
    <property type="entry name" value="LIPID II ISOGLUTAMINYL SYNTHASE (GLUTAMINE-HYDROLYZING) SUBUNIT MURT"/>
    <property type="match status" value="1"/>
</dbReference>
<comment type="pathway">
    <text evidence="1">Cell wall biogenesis; peptidoglycan biosynthesis.</text>
</comment>
<name>A0A542ZRL3_9ACTN</name>
<evidence type="ECO:0000313" key="4">
    <source>
        <dbReference type="EMBL" id="TQL62995.1"/>
    </source>
</evidence>
<accession>A0A542ZRL3</accession>
<feature type="binding site" evidence="1">
    <location>
        <position position="223"/>
    </location>
    <ligand>
        <name>Zn(2+)</name>
        <dbReference type="ChEBI" id="CHEBI:29105"/>
    </ligand>
</feature>
<dbReference type="InterPro" id="IPR043703">
    <property type="entry name" value="Lipid_II_synth_MurT"/>
</dbReference>
<dbReference type="GO" id="GO:0071555">
    <property type="term" value="P:cell wall organization"/>
    <property type="evidence" value="ECO:0007669"/>
    <property type="project" value="UniProtKB-KW"/>
</dbReference>
<dbReference type="GO" id="GO:0009252">
    <property type="term" value="P:peptidoglycan biosynthetic process"/>
    <property type="evidence" value="ECO:0007669"/>
    <property type="project" value="UniProtKB-UniRule"/>
</dbReference>
<feature type="binding site" evidence="1">
    <location>
        <position position="247"/>
    </location>
    <ligand>
        <name>Zn(2+)</name>
        <dbReference type="ChEBI" id="CHEBI:29105"/>
    </ligand>
</feature>
<dbReference type="SUPFAM" id="SSF53623">
    <property type="entry name" value="MurD-like peptide ligases, catalytic domain"/>
    <property type="match status" value="1"/>
</dbReference>
<feature type="binding site" evidence="1">
    <location>
        <position position="250"/>
    </location>
    <ligand>
        <name>Zn(2+)</name>
        <dbReference type="ChEBI" id="CHEBI:29105"/>
    </ligand>
</feature>
<sequence length="440" mass="47105">MDAMSSAELDRRATPARFTRAETLRLQTAHAAGSAAALASRLARRGSGASIRGKVMERLDPRSLEKLLQGRRIAMVSGTNGKTTTTHLLAAALRAGLGAAADRLVTNADGANLHYGIASALGQKPDADIAVLETDERVVADVVRMGRPEVMVLLNFSRDQLDRHHEITSMGRAWRDALEAAGADGPVVVASAEEPLIVWACRGARKVIWVDTQSVWNADSALCPECGARIERVEADTDSSTPGRWWCTGCSLAKPTPTWRVSNEVIVDPEGTIWHPKLQVPGQFNVSNAACALAAADLMGVGTSDAIRGMRTVTSPAGRFATATFGDTEARLMLAKNPAGWAEALPILTCDDVVLAIDSVAADGKDVSWLWDVQFEQLVGKNVVVTGPRCGDLSVRLLYAGVEHRVQPDLSQAMRMHSGRIDVLSTYTPFQKLRKLGGLA</sequence>
<dbReference type="GO" id="GO:0140282">
    <property type="term" value="F:carbon-nitrogen ligase activity on lipid II"/>
    <property type="evidence" value="ECO:0007669"/>
    <property type="project" value="UniProtKB-UniRule"/>
</dbReference>
<comment type="catalytic activity">
    <reaction evidence="1">
        <text>beta-D-GlcNAc-(1-&gt;4)-Mur2Ac(oyl-L-Ala-gamma-D-O-P-Glu-L-Lys-D-Ala-D-Ala)-di-trans,octa-cis-undecaprenyl diphosphate + NH4(+) = beta-D-GlcNAc-(1-&gt;4)-Mur2Ac(oyl-L-Ala-D-isoglutaminyl-L-Lys-D-Ala-D-Ala)-di-trans,octa-cis-undecaprenyl diphosphate + phosphate + H(+)</text>
        <dbReference type="Rhea" id="RHEA:57932"/>
        <dbReference type="ChEBI" id="CHEBI:15378"/>
        <dbReference type="ChEBI" id="CHEBI:28938"/>
        <dbReference type="ChEBI" id="CHEBI:43474"/>
        <dbReference type="ChEBI" id="CHEBI:62233"/>
        <dbReference type="ChEBI" id="CHEBI:143132"/>
    </reaction>
</comment>
<keyword evidence="1" id="KW-0067">ATP-binding</keyword>
<dbReference type="InterPro" id="IPR036565">
    <property type="entry name" value="Mur-like_cat_sf"/>
</dbReference>
<dbReference type="Pfam" id="PF08353">
    <property type="entry name" value="MurT_C"/>
    <property type="match status" value="1"/>
</dbReference>
<evidence type="ECO:0000313" key="5">
    <source>
        <dbReference type="Proteomes" id="UP000316196"/>
    </source>
</evidence>
<dbReference type="Gene3D" id="3.40.1190.10">
    <property type="entry name" value="Mur-like, catalytic domain"/>
    <property type="match status" value="1"/>
</dbReference>
<dbReference type="InterPro" id="IPR013564">
    <property type="entry name" value="MurT_C"/>
</dbReference>
<comment type="subunit">
    <text evidence="1">Forms a heterodimer with GatD.</text>
</comment>
<comment type="catalytic activity">
    <reaction evidence="1">
        <text>beta-D-GlcNAc-(1-&gt;4)-Mur2Ac(oyl-L-Ala-gamma-D-Glu-L-Lys-D-Ala-D-Ala)-di-trans,octa-cis-undecaprenyl diphosphate + ATP = beta-D-GlcNAc-(1-&gt;4)-Mur2Ac(oyl-L-Ala-gamma-D-O-P-Glu-L-Lys-D-Ala-D-Ala)-di-trans,octa-cis-undecaprenyl diphosphate + ADP</text>
        <dbReference type="Rhea" id="RHEA:59488"/>
        <dbReference type="ChEBI" id="CHEBI:30616"/>
        <dbReference type="ChEBI" id="CHEBI:60033"/>
        <dbReference type="ChEBI" id="CHEBI:143132"/>
        <dbReference type="ChEBI" id="CHEBI:456216"/>
    </reaction>
</comment>
<comment type="function">
    <text evidence="1">The lipid II isoglutaminyl synthase complex catalyzes the formation of alpha-D-isoglutamine in the cell wall lipid II stem peptide. The MurT subunit catalyzes the ATP-dependent amidation of D-glutamate residue of lipid II, converting it to an isoglutamine residue.</text>
</comment>
<dbReference type="UniPathway" id="UPA00219"/>
<feature type="domain" description="Mur ligase central" evidence="2">
    <location>
        <begin position="76"/>
        <end position="194"/>
    </location>
</feature>
<keyword evidence="5" id="KW-1185">Reference proteome</keyword>
<dbReference type="Proteomes" id="UP000316196">
    <property type="component" value="Unassembled WGS sequence"/>
</dbReference>
<dbReference type="GO" id="GO:0008270">
    <property type="term" value="F:zinc ion binding"/>
    <property type="evidence" value="ECO:0007669"/>
    <property type="project" value="UniProtKB-UniRule"/>
</dbReference>
<keyword evidence="1" id="KW-0862">Zinc</keyword>
<feature type="active site" evidence="1">
    <location>
        <position position="366"/>
    </location>
</feature>
<keyword evidence="1" id="KW-0436">Ligase</keyword>
<feature type="binding site" evidence="1">
    <location>
        <position position="226"/>
    </location>
    <ligand>
        <name>Zn(2+)</name>
        <dbReference type="ChEBI" id="CHEBI:29105"/>
    </ligand>
</feature>
<keyword evidence="1" id="KW-0133">Cell shape</keyword>
<gene>
    <name evidence="1" type="primary">murT</name>
    <name evidence="4" type="ORF">FB460_0792</name>
</gene>
<keyword evidence="1" id="KW-0479">Metal-binding</keyword>
<comment type="catalytic activity">
    <reaction evidence="1">
        <text>beta-D-GlcNAc-(1-&gt;4)-Mur2Ac(oyl-L-Ala-gamma-D-Glu-L-Lys-D-Ala-D-Ala)-di-trans,octa-cis-undecaprenyl diphosphate + L-glutamine + ATP + H2O = beta-D-GlcNAc-(1-&gt;4)-Mur2Ac(oyl-L-Ala-D-isoglutaminyl-L-Lys-D-Ala-D-Ala)-di-trans,octa-cis-undecaprenyl diphosphate + L-glutamate + ADP + phosphate + H(+)</text>
        <dbReference type="Rhea" id="RHEA:57928"/>
        <dbReference type="ChEBI" id="CHEBI:15377"/>
        <dbReference type="ChEBI" id="CHEBI:15378"/>
        <dbReference type="ChEBI" id="CHEBI:29985"/>
        <dbReference type="ChEBI" id="CHEBI:30616"/>
        <dbReference type="ChEBI" id="CHEBI:43474"/>
        <dbReference type="ChEBI" id="CHEBI:58359"/>
        <dbReference type="ChEBI" id="CHEBI:60033"/>
        <dbReference type="ChEBI" id="CHEBI:62233"/>
        <dbReference type="ChEBI" id="CHEBI:456216"/>
        <dbReference type="EC" id="6.3.5.13"/>
    </reaction>
</comment>